<name>A0A6A5XML4_9PLEO</name>
<dbReference type="GeneID" id="54282644"/>
<keyword evidence="1 3" id="KW-0378">Hydrolase</keyword>
<organism evidence="3 4">
    <name type="scientific">Aaosphaeria arxii CBS 175.79</name>
    <dbReference type="NCBI Taxonomy" id="1450172"/>
    <lineage>
        <taxon>Eukaryota</taxon>
        <taxon>Fungi</taxon>
        <taxon>Dikarya</taxon>
        <taxon>Ascomycota</taxon>
        <taxon>Pezizomycotina</taxon>
        <taxon>Dothideomycetes</taxon>
        <taxon>Pleosporomycetidae</taxon>
        <taxon>Pleosporales</taxon>
        <taxon>Pleosporales incertae sedis</taxon>
        <taxon>Aaosphaeria</taxon>
    </lineage>
</organism>
<dbReference type="InterPro" id="IPR050300">
    <property type="entry name" value="GDXG_lipolytic_enzyme"/>
</dbReference>
<dbReference type="Pfam" id="PF07859">
    <property type="entry name" value="Abhydrolase_3"/>
    <property type="match status" value="1"/>
</dbReference>
<dbReference type="PANTHER" id="PTHR48081:SF31">
    <property type="entry name" value="STERYL ACETYL HYDROLASE MUG81-RELATED"/>
    <property type="match status" value="1"/>
</dbReference>
<dbReference type="EMBL" id="ML978071">
    <property type="protein sequence ID" value="KAF2014051.1"/>
    <property type="molecule type" value="Genomic_DNA"/>
</dbReference>
<evidence type="ECO:0000313" key="4">
    <source>
        <dbReference type="Proteomes" id="UP000799778"/>
    </source>
</evidence>
<reference evidence="3" key="1">
    <citation type="journal article" date="2020" name="Stud. Mycol.">
        <title>101 Dothideomycetes genomes: a test case for predicting lifestyles and emergence of pathogens.</title>
        <authorList>
            <person name="Haridas S."/>
            <person name="Albert R."/>
            <person name="Binder M."/>
            <person name="Bloem J."/>
            <person name="Labutti K."/>
            <person name="Salamov A."/>
            <person name="Andreopoulos B."/>
            <person name="Baker S."/>
            <person name="Barry K."/>
            <person name="Bills G."/>
            <person name="Bluhm B."/>
            <person name="Cannon C."/>
            <person name="Castanera R."/>
            <person name="Culley D."/>
            <person name="Daum C."/>
            <person name="Ezra D."/>
            <person name="Gonzalez J."/>
            <person name="Henrissat B."/>
            <person name="Kuo A."/>
            <person name="Liang C."/>
            <person name="Lipzen A."/>
            <person name="Lutzoni F."/>
            <person name="Magnuson J."/>
            <person name="Mondo S."/>
            <person name="Nolan M."/>
            <person name="Ohm R."/>
            <person name="Pangilinan J."/>
            <person name="Park H.-J."/>
            <person name="Ramirez L."/>
            <person name="Alfaro M."/>
            <person name="Sun H."/>
            <person name="Tritt A."/>
            <person name="Yoshinaga Y."/>
            <person name="Zwiers L.-H."/>
            <person name="Turgeon B."/>
            <person name="Goodwin S."/>
            <person name="Spatafora J."/>
            <person name="Crous P."/>
            <person name="Grigoriev I."/>
        </authorList>
    </citation>
    <scope>NUCLEOTIDE SEQUENCE</scope>
    <source>
        <strain evidence="3">CBS 175.79</strain>
    </source>
</reference>
<proteinExistence type="predicted"/>
<evidence type="ECO:0000313" key="3">
    <source>
        <dbReference type="EMBL" id="KAF2014051.1"/>
    </source>
</evidence>
<dbReference type="OrthoDB" id="2152029at2759"/>
<dbReference type="Proteomes" id="UP000799778">
    <property type="component" value="Unassembled WGS sequence"/>
</dbReference>
<dbReference type="Gene3D" id="3.40.50.1820">
    <property type="entry name" value="alpha/beta hydrolase"/>
    <property type="match status" value="1"/>
</dbReference>
<dbReference type="GO" id="GO:0016787">
    <property type="term" value="F:hydrolase activity"/>
    <property type="evidence" value="ECO:0007669"/>
    <property type="project" value="UniProtKB-KW"/>
</dbReference>
<dbReference type="SUPFAM" id="SSF53474">
    <property type="entry name" value="alpha/beta-Hydrolases"/>
    <property type="match status" value="1"/>
</dbReference>
<dbReference type="InterPro" id="IPR029058">
    <property type="entry name" value="AB_hydrolase_fold"/>
</dbReference>
<dbReference type="RefSeq" id="XP_033382390.1">
    <property type="nucleotide sequence ID" value="XM_033525247.1"/>
</dbReference>
<evidence type="ECO:0000259" key="2">
    <source>
        <dbReference type="Pfam" id="PF07859"/>
    </source>
</evidence>
<evidence type="ECO:0000256" key="1">
    <source>
        <dbReference type="ARBA" id="ARBA00022801"/>
    </source>
</evidence>
<keyword evidence="4" id="KW-1185">Reference proteome</keyword>
<feature type="domain" description="Alpha/beta hydrolase fold-3" evidence="2">
    <location>
        <begin position="117"/>
        <end position="275"/>
    </location>
</feature>
<dbReference type="AlphaFoldDB" id="A0A6A5XML4"/>
<sequence>MPHQQPSEFPGLLGLVSFVSRLAGTALLRAITHPFHKRTASTYYKDVFFAVVRCSIGTMTIPQARYLLPNSTQTYLKWCKSQKIEPRLVEIPAEGVNREGKVHMHWIGNPDTADVKILYFHGGAYTQYATEGYYHYWTRWMREYNDRYQKVAVLMVAYSVAPEHKYPTQLREVSAALSYLVDDLHVSPSDIIVSGDSAGGHLGLSLLTHLLHPHPEVAEVVIDKPLRGSLLISTWATMRTDFDSFTRNVDSDMVVPSVRRWAAMWLGQSNPKDPEKDPGPIVGDQYSDSLSNDPEWWEGLDSVVSDVFQWRGGDEMLVDPIAELDAKMIEGWVAGGGQKERFVSIETPRHAHIAPIAGVMMDKEKCEAQLAVEEWLKARLRK</sequence>
<accession>A0A6A5XML4</accession>
<dbReference type="PANTHER" id="PTHR48081">
    <property type="entry name" value="AB HYDROLASE SUPERFAMILY PROTEIN C4A8.06C"/>
    <property type="match status" value="1"/>
</dbReference>
<dbReference type="InterPro" id="IPR013094">
    <property type="entry name" value="AB_hydrolase_3"/>
</dbReference>
<protein>
    <submittedName>
        <fullName evidence="3">Alpha/beta-hydrolase</fullName>
    </submittedName>
</protein>
<gene>
    <name evidence="3" type="ORF">BU24DRAFT_395217</name>
</gene>